<name>A0A1B3ZI85_9SPHN</name>
<keyword evidence="1" id="KW-0614">Plasmid</keyword>
<dbReference type="Proteomes" id="UP000094256">
    <property type="component" value="Plasmid unnamed"/>
</dbReference>
<dbReference type="RefSeq" id="WP_069207710.1">
    <property type="nucleotide sequence ID" value="NZ_CP014169.1"/>
</dbReference>
<dbReference type="EMBL" id="CP014169">
    <property type="protein sequence ID" value="AOH87140.1"/>
    <property type="molecule type" value="Genomic_DNA"/>
</dbReference>
<evidence type="ECO:0000313" key="1">
    <source>
        <dbReference type="EMBL" id="AOH87140.1"/>
    </source>
</evidence>
<gene>
    <name evidence="1" type="ORF">AWL63_23495</name>
</gene>
<reference evidence="1 2" key="1">
    <citation type="submission" date="2016-01" db="EMBL/GenBank/DDBJ databases">
        <title>Complete genome and mega plasmid sequence of Sphingomonas panacis DCY99 elicits systemic resistance in rice to Xanthomonas oryzae.</title>
        <authorList>
            <person name="Kim Y.J."/>
            <person name="Yang D.C."/>
            <person name="Sing P."/>
        </authorList>
    </citation>
    <scope>NUCLEOTIDE SEQUENCE [LARGE SCALE GENOMIC DNA]</scope>
    <source>
        <strain evidence="1 2">DCY99</strain>
        <plasmid evidence="2">Plasmid</plasmid>
    </source>
</reference>
<accession>A0A1B3ZI85</accession>
<keyword evidence="2" id="KW-1185">Reference proteome</keyword>
<sequence>MADDEKTLTLVPGTEHLLRKCVDILAQAQQSGLPASIKIAALDGKPIAQNTPVIDVRCYELEEAATLMPPERPARKSLEIHIVGQDQSTDPALVETVIRIAQTMASNEGDGPFSTGEFIAGALLNGRMDWLPESYRHPLDAIDRLGPTWLQAVEQAHRLGRDARPE</sequence>
<geneLocation type="plasmid" evidence="2"/>
<dbReference type="KEGG" id="span:AWL63_23495"/>
<proteinExistence type="predicted"/>
<dbReference type="AlphaFoldDB" id="A0A1B3ZI85"/>
<evidence type="ECO:0000313" key="2">
    <source>
        <dbReference type="Proteomes" id="UP000094256"/>
    </source>
</evidence>
<dbReference type="OrthoDB" id="121658at2"/>
<organism evidence="1 2">
    <name type="scientific">Sphingomonas panacis</name>
    <dbReference type="NCBI Taxonomy" id="1560345"/>
    <lineage>
        <taxon>Bacteria</taxon>
        <taxon>Pseudomonadati</taxon>
        <taxon>Pseudomonadota</taxon>
        <taxon>Alphaproteobacteria</taxon>
        <taxon>Sphingomonadales</taxon>
        <taxon>Sphingomonadaceae</taxon>
        <taxon>Sphingomonas</taxon>
    </lineage>
</organism>
<protein>
    <submittedName>
        <fullName evidence="1">Uncharacterized protein</fullName>
    </submittedName>
</protein>